<feature type="transmembrane region" description="Helical" evidence="2">
    <location>
        <begin position="6"/>
        <end position="25"/>
    </location>
</feature>
<reference evidence="5 6" key="2">
    <citation type="submission" date="2019-06" db="EMBL/GenBank/DDBJ databases">
        <title>Martelella lutilitoris sp. nov., isolated from a tidal mudflat.</title>
        <authorList>
            <person name="Kim Y.-J."/>
        </authorList>
    </citation>
    <scope>NUCLEOTIDE SEQUENCE [LARGE SCALE GENOMIC DNA]</scope>
    <source>
        <strain evidence="5 6">GH2-6</strain>
    </source>
</reference>
<keyword evidence="2" id="KW-1133">Transmembrane helix</keyword>
<evidence type="ECO:0000256" key="2">
    <source>
        <dbReference type="SAM" id="Phobius"/>
    </source>
</evidence>
<dbReference type="Gene3D" id="3.40.50.12140">
    <property type="entry name" value="Domain of unknown function DUF4159"/>
    <property type="match status" value="1"/>
</dbReference>
<protein>
    <submittedName>
        <fullName evidence="5">DUF4159 domain-containing protein</fullName>
    </submittedName>
</protein>
<feature type="transmembrane region" description="Helical" evidence="2">
    <location>
        <begin position="655"/>
        <end position="676"/>
    </location>
</feature>
<keyword evidence="2" id="KW-0812">Transmembrane</keyword>
<evidence type="ECO:0000256" key="1">
    <source>
        <dbReference type="SAM" id="MobiDB-lite"/>
    </source>
</evidence>
<name>A0A5C4JVN5_9HYPH</name>
<dbReference type="InterPro" id="IPR024163">
    <property type="entry name" value="Aerotolerance_reg_N"/>
</dbReference>
<dbReference type="Gene3D" id="3.40.50.880">
    <property type="match status" value="1"/>
</dbReference>
<dbReference type="Pfam" id="PF07584">
    <property type="entry name" value="BatA"/>
    <property type="match status" value="1"/>
</dbReference>
<gene>
    <name evidence="5" type="ORF">FF124_04835</name>
</gene>
<organism evidence="5 6">
    <name type="scientific">Martelella lutilitoris</name>
    <dbReference type="NCBI Taxonomy" id="2583532"/>
    <lineage>
        <taxon>Bacteria</taxon>
        <taxon>Pseudomonadati</taxon>
        <taxon>Pseudomonadota</taxon>
        <taxon>Alphaproteobacteria</taxon>
        <taxon>Hyphomicrobiales</taxon>
        <taxon>Aurantimonadaceae</taxon>
        <taxon>Martelella</taxon>
    </lineage>
</organism>
<comment type="caution">
    <text evidence="5">The sequence shown here is derived from an EMBL/GenBank/DDBJ whole genome shotgun (WGS) entry which is preliminary data.</text>
</comment>
<dbReference type="InterPro" id="IPR029062">
    <property type="entry name" value="Class_I_gatase-like"/>
</dbReference>
<dbReference type="NCBIfam" id="TIGR02226">
    <property type="entry name" value="two_anch"/>
    <property type="match status" value="1"/>
</dbReference>
<evidence type="ECO:0000313" key="5">
    <source>
        <dbReference type="EMBL" id="TNB49314.1"/>
    </source>
</evidence>
<keyword evidence="6" id="KW-1185">Reference proteome</keyword>
<feature type="domain" description="DUF4159" evidence="4">
    <location>
        <begin position="696"/>
        <end position="910"/>
    </location>
</feature>
<feature type="region of interest" description="Disordered" evidence="1">
    <location>
        <begin position="137"/>
        <end position="160"/>
    </location>
</feature>
<reference evidence="5 6" key="1">
    <citation type="submission" date="2019-05" db="EMBL/GenBank/DDBJ databases">
        <authorList>
            <person name="Lee S.D."/>
        </authorList>
    </citation>
    <scope>NUCLEOTIDE SEQUENCE [LARGE SCALE GENOMIC DNA]</scope>
    <source>
        <strain evidence="5 6">GH2-6</strain>
    </source>
</reference>
<keyword evidence="2" id="KW-0472">Membrane</keyword>
<dbReference type="AlphaFoldDB" id="A0A5C4JVN5"/>
<feature type="transmembrane region" description="Helical" evidence="2">
    <location>
        <begin position="58"/>
        <end position="80"/>
    </location>
</feature>
<dbReference type="InterPro" id="IPR025297">
    <property type="entry name" value="DUF4159"/>
</dbReference>
<proteinExistence type="predicted"/>
<accession>A0A5C4JVN5</accession>
<dbReference type="SUPFAM" id="SSF52317">
    <property type="entry name" value="Class I glutamine amidotransferase-like"/>
    <property type="match status" value="1"/>
</dbReference>
<dbReference type="EMBL" id="VCLB01000002">
    <property type="protein sequence ID" value="TNB49314.1"/>
    <property type="molecule type" value="Genomic_DNA"/>
</dbReference>
<sequence length="930" mass="98690">MGGFEFLSPFVLAALVVLPAIWWLLKLTPPRPRREVFPPLAILLRLARRDETPAKSPWWLTLLRMALATFVILAIANPVINPDRTTLSAGGPLALLIDNGWVSAEDWEARAAAADALIEAAGRADLPVALAFTADKSGDPRPVSANEARQRLAAAEPQAARPDRLPAATALVEALDGKTPGTIAFLADGLSGPDDRAAFDVLNSTGADDLLVMRANRALPAALTAIDNGAAASRITAVRAETGPRAELSVNAYDLQGRVIATGPLLFEAGTKAATAEIRAPFEVRNDFARIAIDGASNAGAVHLLDDGFKRRRVALVSGSPANEAQPLLSAAYYLRQALSPYADLISSDAATLPEQLDALIEQNPSVVILSDVGTLGEDVHALLQQWVEGGGTLIRFAGPRLASSEEDDTLLPVRLRSGARAFGGAMSWSEPQNLAPFPQESPFYGLPVPDDITVSRQVLAEPAPDLSDHTWASLQDGTPLVTESVSGEGRLVLFHTSADPNWSNLPISGYFVEMLRRIVNLSRASQAVDADGGAARLLAPYRLLVANGTLSTDVSGASPLADAGGPLIATPENPPGLYGSSDGFTAVNLFGPQDALSPLDVSALEGSRLQPIGETRAFSLKPWLLAAAMLLLIADGFIMLAMNGAFSNLKARRSALPFVLAVFLAATMPFAPGLAGTARAQMSDAEITDLLYETHLAYVVTGEDEVDRISERGLKGLSDYISYRTALEPGDPVGVDPAEDELAFYPLIYWPISASAPMPSQQTIAGIEAYMRNGGTVLFDTRDQYSPLGQAAVSANTARLRAILDNIDVPPLEPVPEGHVLTRSFYLLSDFPGRYDGSPLWVEARSGASADMVTSGGDGVSPIIITGNDFAGAWATNPDMTPMLPTVPESPLQRQFAYRTGVNIVMYMLTGNYKADQVHVPALLERLGQ</sequence>
<dbReference type="CDD" id="cd03143">
    <property type="entry name" value="A4_beta-galactosidase_middle_domain"/>
    <property type="match status" value="2"/>
</dbReference>
<evidence type="ECO:0000259" key="4">
    <source>
        <dbReference type="Pfam" id="PF13709"/>
    </source>
</evidence>
<dbReference type="InterPro" id="IPR011933">
    <property type="entry name" value="Double_TM_dom"/>
</dbReference>
<dbReference type="PANTHER" id="PTHR37464">
    <property type="entry name" value="BLL2463 PROTEIN"/>
    <property type="match status" value="1"/>
</dbReference>
<feature type="transmembrane region" description="Helical" evidence="2">
    <location>
        <begin position="624"/>
        <end position="643"/>
    </location>
</feature>
<dbReference type="Proteomes" id="UP000307874">
    <property type="component" value="Unassembled WGS sequence"/>
</dbReference>
<dbReference type="OrthoDB" id="9773014at2"/>
<evidence type="ECO:0000259" key="3">
    <source>
        <dbReference type="Pfam" id="PF07584"/>
    </source>
</evidence>
<dbReference type="PANTHER" id="PTHR37464:SF1">
    <property type="entry name" value="BLL2463 PROTEIN"/>
    <property type="match status" value="1"/>
</dbReference>
<dbReference type="Pfam" id="PF13709">
    <property type="entry name" value="DUF4159"/>
    <property type="match status" value="1"/>
</dbReference>
<dbReference type="RefSeq" id="WP_138747344.1">
    <property type="nucleotide sequence ID" value="NZ_VCLB01000002.1"/>
</dbReference>
<evidence type="ECO:0000313" key="6">
    <source>
        <dbReference type="Proteomes" id="UP000307874"/>
    </source>
</evidence>
<feature type="domain" description="Aerotolerance regulator N-terminal" evidence="3">
    <location>
        <begin position="1"/>
        <end position="78"/>
    </location>
</feature>